<comment type="caution">
    <text evidence="6">The sequence shown here is derived from an EMBL/GenBank/DDBJ whole genome shotgun (WGS) entry which is preliminary data.</text>
</comment>
<sequence length="211" mass="22860">MPRVGLLCKMATLTTALAAAVFLLLTLNTPATAKKGPRVTEVVFFDMEQGGEDLGRIEIGLFGDSVNKTVTNFRELAKRDKNGYKGSAFHRVIKGFMIQGGDFTKGDGTGGESIYGPRFADENFKHKHLAPGYLSMANAGKDTNGSQFFLTVAKTPWLDGRHVVFGMVLEGMDVVTTIENTPTGPQDRPKTAVTIKDCGTLPLDKPFNIET</sequence>
<feature type="chain" id="PRO_5041481694" description="Peptidyl-prolyl cis-trans isomerase" evidence="4">
    <location>
        <begin position="34"/>
        <end position="211"/>
    </location>
</feature>
<evidence type="ECO:0000256" key="4">
    <source>
        <dbReference type="RuleBase" id="RU363019"/>
    </source>
</evidence>
<comment type="function">
    <text evidence="4">PPIases accelerate the folding of proteins. It catalyzes the cis-trans isomerization of proline imidic peptide bonds in oligopeptides.</text>
</comment>
<dbReference type="PANTHER" id="PTHR11071">
    <property type="entry name" value="PEPTIDYL-PROLYL CIS-TRANS ISOMERASE"/>
    <property type="match status" value="1"/>
</dbReference>
<organism evidence="6 7">
    <name type="scientific">Geodia barretti</name>
    <name type="common">Barrett's horny sponge</name>
    <dbReference type="NCBI Taxonomy" id="519541"/>
    <lineage>
        <taxon>Eukaryota</taxon>
        <taxon>Metazoa</taxon>
        <taxon>Porifera</taxon>
        <taxon>Demospongiae</taxon>
        <taxon>Heteroscleromorpha</taxon>
        <taxon>Tetractinellida</taxon>
        <taxon>Astrophorina</taxon>
        <taxon>Geodiidae</taxon>
        <taxon>Geodia</taxon>
    </lineage>
</organism>
<dbReference type="InterPro" id="IPR029000">
    <property type="entry name" value="Cyclophilin-like_dom_sf"/>
</dbReference>
<dbReference type="InterPro" id="IPR002130">
    <property type="entry name" value="Cyclophilin-type_PPIase_dom"/>
</dbReference>
<keyword evidence="2 4" id="KW-0697">Rotamase</keyword>
<evidence type="ECO:0000256" key="2">
    <source>
        <dbReference type="ARBA" id="ARBA00023110"/>
    </source>
</evidence>
<dbReference type="EC" id="5.2.1.8" evidence="4"/>
<dbReference type="GO" id="GO:0005737">
    <property type="term" value="C:cytoplasm"/>
    <property type="evidence" value="ECO:0007669"/>
    <property type="project" value="TreeGrafter"/>
</dbReference>
<keyword evidence="3 4" id="KW-0413">Isomerase</keyword>
<dbReference type="PANTHER" id="PTHR11071:SF561">
    <property type="entry name" value="PEPTIDYL-PROLYL CIS-TRANS ISOMERASE D-RELATED"/>
    <property type="match status" value="1"/>
</dbReference>
<proteinExistence type="inferred from homology"/>
<gene>
    <name evidence="6" type="ORF">GBAR_LOCUS30284</name>
</gene>
<accession>A0AA35XKM1</accession>
<dbReference type="PROSITE" id="PS00170">
    <property type="entry name" value="CSA_PPIASE_1"/>
    <property type="match status" value="1"/>
</dbReference>
<evidence type="ECO:0000259" key="5">
    <source>
        <dbReference type="PROSITE" id="PS50072"/>
    </source>
</evidence>
<dbReference type="GO" id="GO:0016018">
    <property type="term" value="F:cyclosporin A binding"/>
    <property type="evidence" value="ECO:0007669"/>
    <property type="project" value="TreeGrafter"/>
</dbReference>
<protein>
    <recommendedName>
        <fullName evidence="4">Peptidyl-prolyl cis-trans isomerase</fullName>
        <shortName evidence="4">PPIase</shortName>
        <ecNumber evidence="4">5.2.1.8</ecNumber>
    </recommendedName>
</protein>
<name>A0AA35XKM1_GEOBA</name>
<feature type="signal peptide" evidence="4">
    <location>
        <begin position="1"/>
        <end position="33"/>
    </location>
</feature>
<dbReference type="Gene3D" id="2.40.100.10">
    <property type="entry name" value="Cyclophilin-like"/>
    <property type="match status" value="1"/>
</dbReference>
<keyword evidence="7" id="KW-1185">Reference proteome</keyword>
<dbReference type="GO" id="GO:0003755">
    <property type="term" value="F:peptidyl-prolyl cis-trans isomerase activity"/>
    <property type="evidence" value="ECO:0007669"/>
    <property type="project" value="UniProtKB-UniRule"/>
</dbReference>
<dbReference type="AlphaFoldDB" id="A0AA35XKM1"/>
<dbReference type="PRINTS" id="PR00153">
    <property type="entry name" value="CSAPPISMRASE"/>
</dbReference>
<dbReference type="Pfam" id="PF00160">
    <property type="entry name" value="Pro_isomerase"/>
    <property type="match status" value="1"/>
</dbReference>
<dbReference type="Proteomes" id="UP001174909">
    <property type="component" value="Unassembled WGS sequence"/>
</dbReference>
<dbReference type="PROSITE" id="PS50072">
    <property type="entry name" value="CSA_PPIASE_2"/>
    <property type="match status" value="1"/>
</dbReference>
<dbReference type="InterPro" id="IPR020892">
    <property type="entry name" value="Cyclophilin-type_PPIase_CS"/>
</dbReference>
<evidence type="ECO:0000256" key="3">
    <source>
        <dbReference type="ARBA" id="ARBA00023235"/>
    </source>
</evidence>
<evidence type="ECO:0000256" key="1">
    <source>
        <dbReference type="ARBA" id="ARBA00000971"/>
    </source>
</evidence>
<dbReference type="EMBL" id="CASHTH010004282">
    <property type="protein sequence ID" value="CAI8055465.1"/>
    <property type="molecule type" value="Genomic_DNA"/>
</dbReference>
<comment type="similarity">
    <text evidence="4">Belongs to the cyclophilin-type PPIase family.</text>
</comment>
<reference evidence="6" key="1">
    <citation type="submission" date="2023-03" db="EMBL/GenBank/DDBJ databases">
        <authorList>
            <person name="Steffen K."/>
            <person name="Cardenas P."/>
        </authorList>
    </citation>
    <scope>NUCLEOTIDE SEQUENCE</scope>
</reference>
<evidence type="ECO:0000313" key="6">
    <source>
        <dbReference type="EMBL" id="CAI8055465.1"/>
    </source>
</evidence>
<dbReference type="FunFam" id="2.40.100.10:FF:000001">
    <property type="entry name" value="Peptidyl-prolyl cis-trans isomerase"/>
    <property type="match status" value="1"/>
</dbReference>
<dbReference type="SUPFAM" id="SSF50891">
    <property type="entry name" value="Cyclophilin-like"/>
    <property type="match status" value="1"/>
</dbReference>
<keyword evidence="4" id="KW-0732">Signal</keyword>
<evidence type="ECO:0000313" key="7">
    <source>
        <dbReference type="Proteomes" id="UP001174909"/>
    </source>
</evidence>
<dbReference type="GO" id="GO:0006457">
    <property type="term" value="P:protein folding"/>
    <property type="evidence" value="ECO:0007669"/>
    <property type="project" value="InterPro"/>
</dbReference>
<comment type="catalytic activity">
    <reaction evidence="1 4">
        <text>[protein]-peptidylproline (omega=180) = [protein]-peptidylproline (omega=0)</text>
        <dbReference type="Rhea" id="RHEA:16237"/>
        <dbReference type="Rhea" id="RHEA-COMP:10747"/>
        <dbReference type="Rhea" id="RHEA-COMP:10748"/>
        <dbReference type="ChEBI" id="CHEBI:83833"/>
        <dbReference type="ChEBI" id="CHEBI:83834"/>
        <dbReference type="EC" id="5.2.1.8"/>
    </reaction>
</comment>
<feature type="domain" description="PPIase cyclophilin-type" evidence="5">
    <location>
        <begin position="44"/>
        <end position="200"/>
    </location>
</feature>